<accession>A0ACB8EEW8</accession>
<gene>
    <name evidence="1" type="ORF">K3G42_011291</name>
</gene>
<dbReference type="EMBL" id="CM037629">
    <property type="protein sequence ID" value="KAH7990780.1"/>
    <property type="molecule type" value="Genomic_DNA"/>
</dbReference>
<evidence type="ECO:0000313" key="2">
    <source>
        <dbReference type="Proteomes" id="UP000827872"/>
    </source>
</evidence>
<organism evidence="1 2">
    <name type="scientific">Sphaerodactylus townsendi</name>
    <dbReference type="NCBI Taxonomy" id="933632"/>
    <lineage>
        <taxon>Eukaryota</taxon>
        <taxon>Metazoa</taxon>
        <taxon>Chordata</taxon>
        <taxon>Craniata</taxon>
        <taxon>Vertebrata</taxon>
        <taxon>Euteleostomi</taxon>
        <taxon>Lepidosauria</taxon>
        <taxon>Squamata</taxon>
        <taxon>Bifurcata</taxon>
        <taxon>Gekkota</taxon>
        <taxon>Sphaerodactylidae</taxon>
        <taxon>Sphaerodactylus</taxon>
    </lineage>
</organism>
<keyword evidence="2" id="KW-1185">Reference proteome</keyword>
<comment type="caution">
    <text evidence="1">The sequence shown here is derived from an EMBL/GenBank/DDBJ whole genome shotgun (WGS) entry which is preliminary data.</text>
</comment>
<protein>
    <submittedName>
        <fullName evidence="1">Uncharacterized protein</fullName>
    </submittedName>
</protein>
<sequence>MTVEFEECIKDSPRFRDRLGRCKGGEGLFLGRGARRASVPAPEPGPDPRKDGQRGREKARRSPFSAKAGASSVSKRRKGGGGVGWGRSLMRSGGLGGALARPALALCSGGEGGFPSSCMGWASGWARGGLLSRRQVAQTERLAVYKGGTRRRKRRACTHQQTQPSARGSLGCLEEEPKEMGGVGNGFQDGHGACQEVLSSRLENLRAGGMAVPKKNPDD</sequence>
<evidence type="ECO:0000313" key="1">
    <source>
        <dbReference type="EMBL" id="KAH7990780.1"/>
    </source>
</evidence>
<name>A0ACB8EEW8_9SAUR</name>
<proteinExistence type="predicted"/>
<reference evidence="1" key="1">
    <citation type="submission" date="2021-08" db="EMBL/GenBank/DDBJ databases">
        <title>The first chromosome-level gecko genome reveals the dynamic sex chromosomes of Neotropical dwarf geckos (Sphaerodactylidae: Sphaerodactylus).</title>
        <authorList>
            <person name="Pinto B.J."/>
            <person name="Keating S.E."/>
            <person name="Gamble T."/>
        </authorList>
    </citation>
    <scope>NUCLEOTIDE SEQUENCE</scope>
    <source>
        <strain evidence="1">TG3544</strain>
    </source>
</reference>
<dbReference type="Proteomes" id="UP000827872">
    <property type="component" value="Linkage Group LG16"/>
</dbReference>